<dbReference type="Proteomes" id="UP000006281">
    <property type="component" value="Chromosome"/>
</dbReference>
<evidence type="ECO:0000313" key="3">
    <source>
        <dbReference type="Proteomes" id="UP000006281"/>
    </source>
</evidence>
<dbReference type="AlphaFoldDB" id="K0JNT2"/>
<name>K0JNT2_SACES</name>
<evidence type="ECO:0000256" key="1">
    <source>
        <dbReference type="SAM" id="MobiDB-lite"/>
    </source>
</evidence>
<organism evidence="2 3">
    <name type="scientific">Saccharothrix espanaensis (strain ATCC 51144 / DSM 44229 / JCM 9112 / NBRC 15066 / NRRL 15764)</name>
    <dbReference type="NCBI Taxonomy" id="1179773"/>
    <lineage>
        <taxon>Bacteria</taxon>
        <taxon>Bacillati</taxon>
        <taxon>Actinomycetota</taxon>
        <taxon>Actinomycetes</taxon>
        <taxon>Pseudonocardiales</taxon>
        <taxon>Pseudonocardiaceae</taxon>
        <taxon>Saccharothrix</taxon>
    </lineage>
</organism>
<keyword evidence="3" id="KW-1185">Reference proteome</keyword>
<dbReference type="EMBL" id="HE804045">
    <property type="protein sequence ID" value="CCH27730.1"/>
    <property type="molecule type" value="Genomic_DNA"/>
</dbReference>
<dbReference type="STRING" id="1179773.BN6_03990"/>
<evidence type="ECO:0000313" key="2">
    <source>
        <dbReference type="EMBL" id="CCH27730.1"/>
    </source>
</evidence>
<sequence length="72" mass="7990">MIDKRAAATIAERCSDHPLVGPHERAGPHGPAVRRPMEVALTLGRRALLTAGHLPSTVKNRYPGYRHCNYFM</sequence>
<protein>
    <submittedName>
        <fullName evidence="2">Uncharacterized protein</fullName>
    </submittedName>
</protein>
<gene>
    <name evidence="2" type="ordered locus">BN6_03990</name>
</gene>
<dbReference type="KEGG" id="sesp:BN6_03990"/>
<dbReference type="HOGENOM" id="CLU_2719910_0_0_11"/>
<accession>K0JNT2</accession>
<feature type="region of interest" description="Disordered" evidence="1">
    <location>
        <begin position="13"/>
        <end position="34"/>
    </location>
</feature>
<reference evidence="2 3" key="1">
    <citation type="journal article" date="2012" name="BMC Genomics">
        <title>Complete genome sequence of Saccharothrix espanaensis DSM 44229T and comparison to the other completely sequenced Pseudonocardiaceae.</title>
        <authorList>
            <person name="Strobel T."/>
            <person name="Al-Dilaimi A."/>
            <person name="Blom J."/>
            <person name="Gessner A."/>
            <person name="Kalinowski J."/>
            <person name="Luzhetska M."/>
            <person name="Puhler A."/>
            <person name="Szczepanowski R."/>
            <person name="Bechthold A."/>
            <person name="Ruckert C."/>
        </authorList>
    </citation>
    <scope>NUCLEOTIDE SEQUENCE [LARGE SCALE GENOMIC DNA]</scope>
    <source>
        <strain evidence="3">ATCC 51144 / DSM 44229 / JCM 9112 / NBRC 15066 / NRRL 15764</strain>
    </source>
</reference>
<proteinExistence type="predicted"/>